<accession>A0A3A1WKY9</accession>
<dbReference type="PANTHER" id="PTHR10996">
    <property type="entry name" value="2-HYDROXYACID DEHYDROGENASE-RELATED"/>
    <property type="match status" value="1"/>
</dbReference>
<keyword evidence="8" id="KW-1185">Reference proteome</keyword>
<dbReference type="InterPro" id="IPR006139">
    <property type="entry name" value="D-isomer_2_OHA_DH_cat_dom"/>
</dbReference>
<keyword evidence="3" id="KW-0520">NAD</keyword>
<evidence type="ECO:0000256" key="2">
    <source>
        <dbReference type="ARBA" id="ARBA00023002"/>
    </source>
</evidence>
<gene>
    <name evidence="7" type="ORF">D3218_06515</name>
</gene>
<dbReference type="GO" id="GO:0016618">
    <property type="term" value="F:hydroxypyruvate reductase [NAD(P)H] activity"/>
    <property type="evidence" value="ECO:0007669"/>
    <property type="project" value="TreeGrafter"/>
</dbReference>
<dbReference type="PANTHER" id="PTHR10996:SF178">
    <property type="entry name" value="2-HYDROXYACID DEHYDROGENASE YGL185C-RELATED"/>
    <property type="match status" value="1"/>
</dbReference>
<feature type="domain" description="D-isomer specific 2-hydroxyacid dehydrogenase catalytic" evidence="5">
    <location>
        <begin position="16"/>
        <end position="320"/>
    </location>
</feature>
<dbReference type="EMBL" id="QYRN01000003">
    <property type="protein sequence ID" value="RIY01969.1"/>
    <property type="molecule type" value="Genomic_DNA"/>
</dbReference>
<dbReference type="Pfam" id="PF00389">
    <property type="entry name" value="2-Hacid_dh"/>
    <property type="match status" value="1"/>
</dbReference>
<dbReference type="FunFam" id="3.40.50.720:FF:000213">
    <property type="entry name" value="Putative 2-hydroxyacid dehydrogenase"/>
    <property type="match status" value="1"/>
</dbReference>
<protein>
    <submittedName>
        <fullName evidence="7">2-hydroxyacid dehydrogenase</fullName>
    </submittedName>
</protein>
<comment type="similarity">
    <text evidence="4">Belongs to the D-isomer specific 2-hydroxyacid dehydrogenase family.</text>
</comment>
<dbReference type="Proteomes" id="UP000265750">
    <property type="component" value="Unassembled WGS sequence"/>
</dbReference>
<comment type="caution">
    <text evidence="7">The sequence shown here is derived from an EMBL/GenBank/DDBJ whole genome shotgun (WGS) entry which is preliminary data.</text>
</comment>
<dbReference type="Pfam" id="PF02826">
    <property type="entry name" value="2-Hacid_dh_C"/>
    <property type="match status" value="1"/>
</dbReference>
<name>A0A3A1WKY9_9HYPH</name>
<dbReference type="GO" id="GO:0030267">
    <property type="term" value="F:glyoxylate reductase (NADPH) activity"/>
    <property type="evidence" value="ECO:0007669"/>
    <property type="project" value="TreeGrafter"/>
</dbReference>
<dbReference type="RefSeq" id="WP_119539106.1">
    <property type="nucleotide sequence ID" value="NZ_QYRN01000003.1"/>
</dbReference>
<dbReference type="SUPFAM" id="SSF52283">
    <property type="entry name" value="Formate/glycerate dehydrogenase catalytic domain-like"/>
    <property type="match status" value="1"/>
</dbReference>
<dbReference type="InterPro" id="IPR050223">
    <property type="entry name" value="D-isomer_2-hydroxyacid_DH"/>
</dbReference>
<dbReference type="InterPro" id="IPR006140">
    <property type="entry name" value="D-isomer_DH_NAD-bd"/>
</dbReference>
<dbReference type="CDD" id="cd12156">
    <property type="entry name" value="HPPR"/>
    <property type="match status" value="1"/>
</dbReference>
<evidence type="ECO:0000256" key="1">
    <source>
        <dbReference type="ARBA" id="ARBA00022857"/>
    </source>
</evidence>
<dbReference type="GO" id="GO:0005829">
    <property type="term" value="C:cytosol"/>
    <property type="evidence" value="ECO:0007669"/>
    <property type="project" value="TreeGrafter"/>
</dbReference>
<sequence length="334" mass="35045">MKVSARVSSPNDATVLVFGPYNGDGVAELERRFTVRKLEKRDIDLLPEGERGAIRAVAVAGHLPNAVIDALPNLEIVGHFGVGYDGVDAAHAATRGVAVTNTPDVLTEEVADTTLGLILMTVRELGQAEAHARAGRWSAEGPFPLTRFSLRGKTVGIMGLGRIGLAIAKRLEAFGLTIAYHNRSRRTDVPYAYHDTLEGLARAVDILVVAAPGGAATDRAVNASVLRALGPEGIFINIGRGSTVDEPALIAALRDGTIARAGLDVFADEPHIPDALMALPNAVLLPHVASASRDTRRAMGLLVADNLSAWFAGETLPTPVPESADAGLTRAKAS</sequence>
<evidence type="ECO:0000313" key="8">
    <source>
        <dbReference type="Proteomes" id="UP000265750"/>
    </source>
</evidence>
<evidence type="ECO:0000259" key="5">
    <source>
        <dbReference type="Pfam" id="PF00389"/>
    </source>
</evidence>
<dbReference type="Gene3D" id="3.40.50.720">
    <property type="entry name" value="NAD(P)-binding Rossmann-like Domain"/>
    <property type="match status" value="2"/>
</dbReference>
<dbReference type="OrthoDB" id="9793626at2"/>
<dbReference type="SUPFAM" id="SSF51735">
    <property type="entry name" value="NAD(P)-binding Rossmann-fold domains"/>
    <property type="match status" value="1"/>
</dbReference>
<evidence type="ECO:0000259" key="6">
    <source>
        <dbReference type="Pfam" id="PF02826"/>
    </source>
</evidence>
<dbReference type="GO" id="GO:0051287">
    <property type="term" value="F:NAD binding"/>
    <property type="evidence" value="ECO:0007669"/>
    <property type="project" value="InterPro"/>
</dbReference>
<dbReference type="InterPro" id="IPR036291">
    <property type="entry name" value="NAD(P)-bd_dom_sf"/>
</dbReference>
<feature type="domain" description="D-isomer specific 2-hydroxyacid dehydrogenase NAD-binding" evidence="6">
    <location>
        <begin position="115"/>
        <end position="289"/>
    </location>
</feature>
<keyword evidence="1" id="KW-0521">NADP</keyword>
<evidence type="ECO:0000313" key="7">
    <source>
        <dbReference type="EMBL" id="RIY01969.1"/>
    </source>
</evidence>
<evidence type="ECO:0000256" key="4">
    <source>
        <dbReference type="RuleBase" id="RU003719"/>
    </source>
</evidence>
<dbReference type="AlphaFoldDB" id="A0A3A1WKY9"/>
<proteinExistence type="inferred from homology"/>
<reference evidence="8" key="1">
    <citation type="submission" date="2018-09" db="EMBL/GenBank/DDBJ databases">
        <authorList>
            <person name="Tuo L."/>
        </authorList>
    </citation>
    <scope>NUCLEOTIDE SEQUENCE [LARGE SCALE GENOMIC DNA]</scope>
    <source>
        <strain evidence="8">M2BS4Y-1</strain>
    </source>
</reference>
<organism evidence="7 8">
    <name type="scientific">Aureimonas flava</name>
    <dbReference type="NCBI Taxonomy" id="2320271"/>
    <lineage>
        <taxon>Bacteria</taxon>
        <taxon>Pseudomonadati</taxon>
        <taxon>Pseudomonadota</taxon>
        <taxon>Alphaproteobacteria</taxon>
        <taxon>Hyphomicrobiales</taxon>
        <taxon>Aurantimonadaceae</taxon>
        <taxon>Aureimonas</taxon>
    </lineage>
</organism>
<evidence type="ECO:0000256" key="3">
    <source>
        <dbReference type="ARBA" id="ARBA00023027"/>
    </source>
</evidence>
<keyword evidence="2 4" id="KW-0560">Oxidoreductase</keyword>